<accession>A0A2S9V6U5</accession>
<dbReference type="EMBL" id="PVNP01000192">
    <property type="protein sequence ID" value="PRO72177.1"/>
    <property type="molecule type" value="Genomic_DNA"/>
</dbReference>
<keyword evidence="1" id="KW-1133">Transmembrane helix</keyword>
<sequence>MPVKKWLRQYAVALPVLTGIFTLSQYIKGYTLKHSLSFALFWALISLGIFAATRAWNFHRNQYCALCNDLPEKNNDNQPR</sequence>
<feature type="transmembrane region" description="Helical" evidence="1">
    <location>
        <begin position="39"/>
        <end position="56"/>
    </location>
</feature>
<gene>
    <name evidence="2" type="ORF">C6Y40_18550</name>
</gene>
<keyword evidence="1" id="KW-0812">Transmembrane</keyword>
<feature type="transmembrane region" description="Helical" evidence="1">
    <location>
        <begin position="7"/>
        <end position="27"/>
    </location>
</feature>
<protein>
    <submittedName>
        <fullName evidence="2">Uncharacterized protein</fullName>
    </submittedName>
</protein>
<evidence type="ECO:0000256" key="1">
    <source>
        <dbReference type="SAM" id="Phobius"/>
    </source>
</evidence>
<dbReference type="OrthoDB" id="8778884at2"/>
<evidence type="ECO:0000313" key="2">
    <source>
        <dbReference type="EMBL" id="PRO72177.1"/>
    </source>
</evidence>
<dbReference type="Proteomes" id="UP000238949">
    <property type="component" value="Unassembled WGS sequence"/>
</dbReference>
<dbReference type="RefSeq" id="WP_105935890.1">
    <property type="nucleotide sequence ID" value="NZ_PVNP01000192.1"/>
</dbReference>
<comment type="caution">
    <text evidence="2">The sequence shown here is derived from an EMBL/GenBank/DDBJ whole genome shotgun (WGS) entry which is preliminary data.</text>
</comment>
<organism evidence="2 3">
    <name type="scientific">Alteromonas alba</name>
    <dbReference type="NCBI Taxonomy" id="2079529"/>
    <lineage>
        <taxon>Bacteria</taxon>
        <taxon>Pseudomonadati</taxon>
        <taxon>Pseudomonadota</taxon>
        <taxon>Gammaproteobacteria</taxon>
        <taxon>Alteromonadales</taxon>
        <taxon>Alteromonadaceae</taxon>
        <taxon>Alteromonas/Salinimonas group</taxon>
        <taxon>Alteromonas</taxon>
    </lineage>
</organism>
<dbReference type="AlphaFoldDB" id="A0A2S9V6U5"/>
<keyword evidence="3" id="KW-1185">Reference proteome</keyword>
<keyword evidence="1" id="KW-0472">Membrane</keyword>
<evidence type="ECO:0000313" key="3">
    <source>
        <dbReference type="Proteomes" id="UP000238949"/>
    </source>
</evidence>
<proteinExistence type="predicted"/>
<name>A0A2S9V6U5_9ALTE</name>
<reference evidence="3" key="1">
    <citation type="journal article" date="2020" name="Int. J. Syst. Evol. Microbiol.">
        <title>Alteromonas alba sp. nov., a marine bacterium isolated from the seawater of the West Pacific Ocean.</title>
        <authorList>
            <person name="Sun C."/>
            <person name="Wu Y.-H."/>
            <person name="Xamxidin M."/>
            <person name="Cheng H."/>
            <person name="Xu X.-W."/>
        </authorList>
    </citation>
    <scope>NUCLEOTIDE SEQUENCE [LARGE SCALE GENOMIC DNA]</scope>
    <source>
        <strain evidence="3">190</strain>
    </source>
</reference>